<evidence type="ECO:0000313" key="3">
    <source>
        <dbReference type="Proteomes" id="UP001283361"/>
    </source>
</evidence>
<feature type="compositionally biased region" description="Basic and acidic residues" evidence="1">
    <location>
        <begin position="100"/>
        <end position="109"/>
    </location>
</feature>
<dbReference type="EMBL" id="JAWDGP010003448">
    <property type="protein sequence ID" value="KAK3774256.1"/>
    <property type="molecule type" value="Genomic_DNA"/>
</dbReference>
<reference evidence="2" key="1">
    <citation type="journal article" date="2023" name="G3 (Bethesda)">
        <title>A reference genome for the long-term kleptoplast-retaining sea slug Elysia crispata morphotype clarki.</title>
        <authorList>
            <person name="Eastman K.E."/>
            <person name="Pendleton A.L."/>
            <person name="Shaikh M.A."/>
            <person name="Suttiyut T."/>
            <person name="Ogas R."/>
            <person name="Tomko P."/>
            <person name="Gavelis G."/>
            <person name="Widhalm J.R."/>
            <person name="Wisecaver J.H."/>
        </authorList>
    </citation>
    <scope>NUCLEOTIDE SEQUENCE</scope>
    <source>
        <strain evidence="2">ECLA1</strain>
    </source>
</reference>
<gene>
    <name evidence="2" type="ORF">RRG08_050761</name>
</gene>
<evidence type="ECO:0000256" key="1">
    <source>
        <dbReference type="SAM" id="MobiDB-lite"/>
    </source>
</evidence>
<protein>
    <submittedName>
        <fullName evidence="2">Uncharacterized protein</fullName>
    </submittedName>
</protein>
<accession>A0AAE1DKR5</accession>
<proteinExistence type="predicted"/>
<dbReference type="AlphaFoldDB" id="A0AAE1DKR5"/>
<feature type="region of interest" description="Disordered" evidence="1">
    <location>
        <begin position="100"/>
        <end position="120"/>
    </location>
</feature>
<evidence type="ECO:0000313" key="2">
    <source>
        <dbReference type="EMBL" id="KAK3774256.1"/>
    </source>
</evidence>
<dbReference type="Proteomes" id="UP001283361">
    <property type="component" value="Unassembled WGS sequence"/>
</dbReference>
<sequence>MCTRNSGYHLSFIRTGPGREENRDIGSAINNMEYARFVYCRAVKPIALLITFTAICVGSPILSPLPLTTVNVKIALLLKGSKLPPAQPAELYRRQPVRAIEKNGNDKLKSTWRHRVPPQSHQRLRQQSYFTALDRKH</sequence>
<keyword evidence="3" id="KW-1185">Reference proteome</keyword>
<name>A0AAE1DKR5_9GAST</name>
<organism evidence="2 3">
    <name type="scientific">Elysia crispata</name>
    <name type="common">lettuce slug</name>
    <dbReference type="NCBI Taxonomy" id="231223"/>
    <lineage>
        <taxon>Eukaryota</taxon>
        <taxon>Metazoa</taxon>
        <taxon>Spiralia</taxon>
        <taxon>Lophotrochozoa</taxon>
        <taxon>Mollusca</taxon>
        <taxon>Gastropoda</taxon>
        <taxon>Heterobranchia</taxon>
        <taxon>Euthyneura</taxon>
        <taxon>Panpulmonata</taxon>
        <taxon>Sacoglossa</taxon>
        <taxon>Placobranchoidea</taxon>
        <taxon>Plakobranchidae</taxon>
        <taxon>Elysia</taxon>
    </lineage>
</organism>
<comment type="caution">
    <text evidence="2">The sequence shown here is derived from an EMBL/GenBank/DDBJ whole genome shotgun (WGS) entry which is preliminary data.</text>
</comment>